<name>K3ZXT8_SETIT</name>
<reference evidence="2" key="2">
    <citation type="submission" date="2018-08" db="UniProtKB">
        <authorList>
            <consortium name="EnsemblPlants"/>
        </authorList>
    </citation>
    <scope>IDENTIFICATION</scope>
    <source>
        <strain evidence="2">Yugu1</strain>
    </source>
</reference>
<dbReference type="AlphaFoldDB" id="K3ZXT8"/>
<accession>K3ZXT8</accession>
<feature type="region of interest" description="Disordered" evidence="1">
    <location>
        <begin position="56"/>
        <end position="97"/>
    </location>
</feature>
<organism evidence="2 3">
    <name type="scientific">Setaria italica</name>
    <name type="common">Foxtail millet</name>
    <name type="synonym">Panicum italicum</name>
    <dbReference type="NCBI Taxonomy" id="4555"/>
    <lineage>
        <taxon>Eukaryota</taxon>
        <taxon>Viridiplantae</taxon>
        <taxon>Streptophyta</taxon>
        <taxon>Embryophyta</taxon>
        <taxon>Tracheophyta</taxon>
        <taxon>Spermatophyta</taxon>
        <taxon>Magnoliopsida</taxon>
        <taxon>Liliopsida</taxon>
        <taxon>Poales</taxon>
        <taxon>Poaceae</taxon>
        <taxon>PACMAD clade</taxon>
        <taxon>Panicoideae</taxon>
        <taxon>Panicodae</taxon>
        <taxon>Paniceae</taxon>
        <taxon>Cenchrinae</taxon>
        <taxon>Setaria</taxon>
    </lineage>
</organism>
<dbReference type="InParanoid" id="K3ZXT8"/>
<evidence type="ECO:0000313" key="3">
    <source>
        <dbReference type="Proteomes" id="UP000004995"/>
    </source>
</evidence>
<feature type="compositionally biased region" description="Basic residues" evidence="1">
    <location>
        <begin position="73"/>
        <end position="89"/>
    </location>
</feature>
<dbReference type="EMBL" id="AGNK02001243">
    <property type="status" value="NOT_ANNOTATED_CDS"/>
    <property type="molecule type" value="Genomic_DNA"/>
</dbReference>
<keyword evidence="3" id="KW-1185">Reference proteome</keyword>
<dbReference type="HOGENOM" id="CLU_1771276_0_0_1"/>
<sequence length="147" mass="16591">MIIAIEYSISVYCRGRRKLLYTIRLRFTYIYGTPWTDRRSLVSCVESARFPRGGACLVSDPRTRSLAPPPPPPHRRPDHGRRPRPRRQGCVRQARPGAMQASNGAALYISTCCRANAVASKMRRPATGFSVRLASWKWRGASNTLVF</sequence>
<dbReference type="Proteomes" id="UP000004995">
    <property type="component" value="Unassembled WGS sequence"/>
</dbReference>
<proteinExistence type="predicted"/>
<dbReference type="EnsemblPlants" id="KQL25690">
    <property type="protein sequence ID" value="KQL25690"/>
    <property type="gene ID" value="SETIT_031420mg"/>
</dbReference>
<reference evidence="3" key="1">
    <citation type="journal article" date="2012" name="Nat. Biotechnol.">
        <title>Reference genome sequence of the model plant Setaria.</title>
        <authorList>
            <person name="Bennetzen J.L."/>
            <person name="Schmutz J."/>
            <person name="Wang H."/>
            <person name="Percifield R."/>
            <person name="Hawkins J."/>
            <person name="Pontaroli A.C."/>
            <person name="Estep M."/>
            <person name="Feng L."/>
            <person name="Vaughn J.N."/>
            <person name="Grimwood J."/>
            <person name="Jenkins J."/>
            <person name="Barry K."/>
            <person name="Lindquist E."/>
            <person name="Hellsten U."/>
            <person name="Deshpande S."/>
            <person name="Wang X."/>
            <person name="Wu X."/>
            <person name="Mitros T."/>
            <person name="Triplett J."/>
            <person name="Yang X."/>
            <person name="Ye C.Y."/>
            <person name="Mauro-Herrera M."/>
            <person name="Wang L."/>
            <person name="Li P."/>
            <person name="Sharma M."/>
            <person name="Sharma R."/>
            <person name="Ronald P.C."/>
            <person name="Panaud O."/>
            <person name="Kellogg E.A."/>
            <person name="Brutnell T.P."/>
            <person name="Doust A.N."/>
            <person name="Tuskan G.A."/>
            <person name="Rokhsar D."/>
            <person name="Devos K.M."/>
        </authorList>
    </citation>
    <scope>NUCLEOTIDE SEQUENCE [LARGE SCALE GENOMIC DNA]</scope>
    <source>
        <strain evidence="3">cv. Yugu1</strain>
    </source>
</reference>
<protein>
    <submittedName>
        <fullName evidence="2">Uncharacterized protein</fullName>
    </submittedName>
</protein>
<dbReference type="Gramene" id="KQL25690">
    <property type="protein sequence ID" value="KQL25690"/>
    <property type="gene ID" value="SETIT_031420mg"/>
</dbReference>
<evidence type="ECO:0000256" key="1">
    <source>
        <dbReference type="SAM" id="MobiDB-lite"/>
    </source>
</evidence>
<evidence type="ECO:0000313" key="2">
    <source>
        <dbReference type="EnsemblPlants" id="KQL25690"/>
    </source>
</evidence>